<organism evidence="1">
    <name type="scientific">Timema douglasi</name>
    <name type="common">Walking stick</name>
    <dbReference type="NCBI Taxonomy" id="61478"/>
    <lineage>
        <taxon>Eukaryota</taxon>
        <taxon>Metazoa</taxon>
        <taxon>Ecdysozoa</taxon>
        <taxon>Arthropoda</taxon>
        <taxon>Hexapoda</taxon>
        <taxon>Insecta</taxon>
        <taxon>Pterygota</taxon>
        <taxon>Neoptera</taxon>
        <taxon>Polyneoptera</taxon>
        <taxon>Phasmatodea</taxon>
        <taxon>Timematodea</taxon>
        <taxon>Timematoidea</taxon>
        <taxon>Timematidae</taxon>
        <taxon>Timema</taxon>
    </lineage>
</organism>
<accession>A0A7R8Z2Z1</accession>
<dbReference type="AlphaFoldDB" id="A0A7R8Z2Z1"/>
<reference evidence="1" key="1">
    <citation type="submission" date="2020-11" db="EMBL/GenBank/DDBJ databases">
        <authorList>
            <person name="Tran Van P."/>
        </authorList>
    </citation>
    <scope>NUCLEOTIDE SEQUENCE</scope>
</reference>
<dbReference type="EMBL" id="OA564370">
    <property type="protein sequence ID" value="CAD7194028.1"/>
    <property type="molecule type" value="Genomic_DNA"/>
</dbReference>
<sequence>MLTYLKDKMTHPFLHKGLMLRILPRSELRELLRELSPELKSRELNIRNGSTWKFVSVRPVKNSRNAFVPASECEGPAASPASISSSSSLSLTLLPLSLSSINISQSEVRVVSSSPQASECEGPAASSAYIITTAVKFINDSTELSRARDQGEVTG</sequence>
<protein>
    <submittedName>
        <fullName evidence="1">Uncharacterized protein</fullName>
    </submittedName>
</protein>
<evidence type="ECO:0000313" key="1">
    <source>
        <dbReference type="EMBL" id="CAD7194028.1"/>
    </source>
</evidence>
<name>A0A7R8Z2Z1_TIMDO</name>
<gene>
    <name evidence="1" type="ORF">TDIB3V08_LOCUS467</name>
</gene>
<proteinExistence type="predicted"/>